<sequence>MLLVGQLVFLLQIITETSYSFGAVFFLQYCDNTLLAGVLIFLGRG</sequence>
<protein>
    <submittedName>
        <fullName evidence="1">Uncharacterized protein</fullName>
    </submittedName>
</protein>
<dbReference type="EMBL" id="CWXZ01000011">
    <property type="protein sequence ID" value="CSK33187.1"/>
    <property type="molecule type" value="Genomic_DNA"/>
</dbReference>
<accession>A0AAV2WX72</accession>
<gene>
    <name evidence="1" type="ORF">ERS428554_00823</name>
</gene>
<reference evidence="1 2" key="1">
    <citation type="submission" date="2015-07" db="EMBL/GenBank/DDBJ databases">
        <authorList>
            <consortium name="Pathogen Informatics"/>
        </authorList>
    </citation>
    <scope>NUCLEOTIDE SEQUENCE [LARGE SCALE GENOMIC DNA]</scope>
    <source>
        <strain evidence="1 2">20352044</strain>
    </source>
</reference>
<proteinExistence type="predicted"/>
<dbReference type="Proteomes" id="UP000045991">
    <property type="component" value="Unassembled WGS sequence"/>
</dbReference>
<organism evidence="1 2">
    <name type="scientific">Shigella sonnei</name>
    <dbReference type="NCBI Taxonomy" id="624"/>
    <lineage>
        <taxon>Bacteria</taxon>
        <taxon>Pseudomonadati</taxon>
        <taxon>Pseudomonadota</taxon>
        <taxon>Gammaproteobacteria</taxon>
        <taxon>Enterobacterales</taxon>
        <taxon>Enterobacteriaceae</taxon>
        <taxon>Shigella</taxon>
    </lineage>
</organism>
<name>A0AAV2WX72_SHISO</name>
<dbReference type="AlphaFoldDB" id="A0AAV2WX72"/>
<comment type="caution">
    <text evidence="1">The sequence shown here is derived from an EMBL/GenBank/DDBJ whole genome shotgun (WGS) entry which is preliminary data.</text>
</comment>
<evidence type="ECO:0000313" key="1">
    <source>
        <dbReference type="EMBL" id="CSK33187.1"/>
    </source>
</evidence>
<evidence type="ECO:0000313" key="2">
    <source>
        <dbReference type="Proteomes" id="UP000045991"/>
    </source>
</evidence>